<dbReference type="PROSITE" id="PS51393">
    <property type="entry name" value="LIPOXYGENASE_3"/>
    <property type="match status" value="1"/>
</dbReference>
<dbReference type="PANTHER" id="PTHR11771">
    <property type="entry name" value="LIPOXYGENASE"/>
    <property type="match status" value="1"/>
</dbReference>
<dbReference type="Proteomes" id="UP000242320">
    <property type="component" value="Unassembled WGS sequence"/>
</dbReference>
<dbReference type="OrthoDB" id="5168542at2"/>
<sequence length="510" mass="58875">MLTWFGRRGFWDFIAWGKFVAAKPLNIRPPRAKWGRIEPKPMIEAIPGVPLRNVMVCPRADIPKDERSLLHNRFYDFQVWLYGVVSPMQPGLPRIDADPQVALNRAFTGLRRSRFPAPELPAEYLGSPDLGSLAVRGPFACYTKRIRNTLWKWDLRMLDKYEHHPGLVKIGSRVYFSEDTRRGSLQAYRIECALGKRVKPTDPQWDQACKIVLCAASTHLSLVRHFNWVHLAGGAQLAIATRNSLSRNHPLCRLLWPYIFGTQQSNDMVTRGQMVRGGDFETIFSFTFDGMCQLFDDSYLDYRHSVNDPEEDGKSRGVHLAGFETPTQDNLEKLFEVMHCFVRNYLDIYYPRNANGDKAVRSDIEAMTWLDELNALLPKGVGVSRTDVTWDKLARMLAGQLYLVTVQHEILGSCMWNYQLWTHRQPARIYQDFRPEPLDVYQRLVNANYNLNVPRRALMDDFNRIALDNRARAAMLRFQSELLALQADMDSHPGAVWRIYPRDLKVNINA</sequence>
<reference evidence="4 5" key="1">
    <citation type="submission" date="2017-04" db="EMBL/GenBank/DDBJ databases">
        <title>The new phylogeny of genus Mycobacterium.</title>
        <authorList>
            <person name="Tortoli E."/>
            <person name="Trovato A."/>
            <person name="Cirillo D.M."/>
        </authorList>
    </citation>
    <scope>NUCLEOTIDE SEQUENCE [LARGE SCALE GENOMIC DNA]</scope>
    <source>
        <strain evidence="4 5">DSM 45247</strain>
    </source>
</reference>
<feature type="domain" description="Lipoxygenase" evidence="3">
    <location>
        <begin position="205"/>
        <end position="510"/>
    </location>
</feature>
<gene>
    <name evidence="4" type="ORF">B8W69_01880</name>
</gene>
<dbReference type="GO" id="GO:0016702">
    <property type="term" value="F:oxidoreductase activity, acting on single donors with incorporation of molecular oxygen, incorporation of two atoms of oxygen"/>
    <property type="evidence" value="ECO:0007669"/>
    <property type="project" value="InterPro"/>
</dbReference>
<evidence type="ECO:0000313" key="4">
    <source>
        <dbReference type="EMBL" id="OSC32543.1"/>
    </source>
</evidence>
<dbReference type="RefSeq" id="WP_085288279.1">
    <property type="nucleotide sequence ID" value="NZ_NCXM01000001.1"/>
</dbReference>
<dbReference type="InterPro" id="IPR000907">
    <property type="entry name" value="LipOase"/>
</dbReference>
<keyword evidence="2" id="KW-0560">Oxidoreductase</keyword>
<accession>A0A1X2LGB2</accession>
<evidence type="ECO:0000313" key="5">
    <source>
        <dbReference type="Proteomes" id="UP000242320"/>
    </source>
</evidence>
<protein>
    <recommendedName>
        <fullName evidence="3">Lipoxygenase domain-containing protein</fullName>
    </recommendedName>
</protein>
<dbReference type="AlphaFoldDB" id="A0A1X2LGB2"/>
<dbReference type="SUPFAM" id="SSF48484">
    <property type="entry name" value="Lipoxigenase"/>
    <property type="match status" value="1"/>
</dbReference>
<dbReference type="InterPro" id="IPR013819">
    <property type="entry name" value="LipOase_C"/>
</dbReference>
<dbReference type="EMBL" id="NCXM01000001">
    <property type="protein sequence ID" value="OSC32543.1"/>
    <property type="molecule type" value="Genomic_DNA"/>
</dbReference>
<dbReference type="Pfam" id="PF00305">
    <property type="entry name" value="Lipoxygenase"/>
    <property type="match status" value="1"/>
</dbReference>
<organism evidence="4 5">
    <name type="scientific">Mycolicibacterium vulneris</name>
    <dbReference type="NCBI Taxonomy" id="547163"/>
    <lineage>
        <taxon>Bacteria</taxon>
        <taxon>Bacillati</taxon>
        <taxon>Actinomycetota</taxon>
        <taxon>Actinomycetes</taxon>
        <taxon>Mycobacteriales</taxon>
        <taxon>Mycobacteriaceae</taxon>
        <taxon>Mycolicibacterium</taxon>
    </lineage>
</organism>
<evidence type="ECO:0000256" key="2">
    <source>
        <dbReference type="ARBA" id="ARBA00023002"/>
    </source>
</evidence>
<dbReference type="Gene3D" id="1.20.245.10">
    <property type="entry name" value="Lipoxygenase-1, Domain 5"/>
    <property type="match status" value="1"/>
</dbReference>
<comment type="caution">
    <text evidence="4">The sequence shown here is derived from an EMBL/GenBank/DDBJ whole genome shotgun (WGS) entry which is preliminary data.</text>
</comment>
<evidence type="ECO:0000256" key="1">
    <source>
        <dbReference type="ARBA" id="ARBA00022723"/>
    </source>
</evidence>
<keyword evidence="5" id="KW-1185">Reference proteome</keyword>
<dbReference type="GO" id="GO:0034440">
    <property type="term" value="P:lipid oxidation"/>
    <property type="evidence" value="ECO:0007669"/>
    <property type="project" value="InterPro"/>
</dbReference>
<evidence type="ECO:0000259" key="3">
    <source>
        <dbReference type="PROSITE" id="PS51393"/>
    </source>
</evidence>
<proteinExistence type="predicted"/>
<name>A0A1X2LGB2_9MYCO</name>
<dbReference type="InterPro" id="IPR036226">
    <property type="entry name" value="LipOase_C_sf"/>
</dbReference>
<keyword evidence="1" id="KW-0479">Metal-binding</keyword>
<dbReference type="GO" id="GO:0046872">
    <property type="term" value="F:metal ion binding"/>
    <property type="evidence" value="ECO:0007669"/>
    <property type="project" value="UniProtKB-KW"/>
</dbReference>